<keyword evidence="5" id="KW-0732">Signal</keyword>
<evidence type="ECO:0000256" key="4">
    <source>
        <dbReference type="ARBA" id="ARBA00022656"/>
    </source>
</evidence>
<evidence type="ECO:0000256" key="1">
    <source>
        <dbReference type="ARBA" id="ARBA00004613"/>
    </source>
</evidence>
<name>F6K8J9_9DIPT</name>
<reference evidence="6" key="1">
    <citation type="submission" date="2010-06" db="EMBL/GenBank/DDBJ databases">
        <title>Comparative analysis of salivary gland transcriptomics with respect to vectors of cutaneous and visceral leishmaniases.</title>
        <authorList>
            <person name="Rohousova I."/>
            <person name="Subrahmanyam S."/>
            <person name="Volfova V."/>
            <person name="Mu J."/>
            <person name="Volf P."/>
            <person name="Valenzuela J.G."/>
            <person name="Jochim R.C."/>
        </authorList>
    </citation>
    <scope>NUCLEOTIDE SEQUENCE</scope>
    <source>
        <tissue evidence="6">Salivary gland</tissue>
    </source>
</reference>
<comment type="subcellular location">
    <subcellularLocation>
        <location evidence="1">Secreted</location>
    </subcellularLocation>
</comment>
<evidence type="ECO:0000256" key="2">
    <source>
        <dbReference type="ARBA" id="ARBA00008098"/>
    </source>
</evidence>
<dbReference type="CDD" id="cd23992">
    <property type="entry name" value="PBP_GOBP"/>
    <property type="match status" value="1"/>
</dbReference>
<feature type="signal peptide" evidence="5">
    <location>
        <begin position="1"/>
        <end position="19"/>
    </location>
</feature>
<comment type="similarity">
    <text evidence="2">Belongs to the PBP/GOBP family.</text>
</comment>
<keyword evidence="4" id="KW-0800">Toxin</keyword>
<organism evidence="6">
    <name type="scientific">Phlebotomus sergenti</name>
    <dbReference type="NCBI Taxonomy" id="85759"/>
    <lineage>
        <taxon>Eukaryota</taxon>
        <taxon>Metazoa</taxon>
        <taxon>Ecdysozoa</taxon>
        <taxon>Arthropoda</taxon>
        <taxon>Hexapoda</taxon>
        <taxon>Insecta</taxon>
        <taxon>Pterygota</taxon>
        <taxon>Neoptera</taxon>
        <taxon>Endopterygota</taxon>
        <taxon>Diptera</taxon>
        <taxon>Nematocera</taxon>
        <taxon>Psychodoidea</taxon>
        <taxon>Psychodidae</taxon>
        <taxon>Phlebotomus</taxon>
        <taxon>Paraphlebotomus</taxon>
    </lineage>
</organism>
<accession>F6K8J9</accession>
<proteinExistence type="evidence at transcript level"/>
<dbReference type="GO" id="GO:0005576">
    <property type="term" value="C:extracellular region"/>
    <property type="evidence" value="ECO:0007669"/>
    <property type="project" value="UniProtKB-SubCell"/>
</dbReference>
<dbReference type="Pfam" id="PF01395">
    <property type="entry name" value="PBP_GOBP"/>
    <property type="match status" value="1"/>
</dbReference>
<sequence length="252" mass="28786">MKAVILSFVFLSLVGLGYAWQYPRNADQALWAFRTCQRRESDASLVLKWYQWQLPNNAATHCYVKCGWIHLGMYNRKDGSIKVDKVKQQFTSRGIEIPGDIDSLSGPTDGSCKTLYDKTIRFFKNNAQSIRFAFYGTTAESNKWFAEHPEVKPKGTKISQFCNAEREKGNKDCKHACSAYYYRLVDEDYKPIYFRKLEIPGISNDKINKCRKEASGQQGCKVSDALYDCLERSNAAGLKAALKILDDQSTKY</sequence>
<dbReference type="Gene3D" id="1.10.238.20">
    <property type="entry name" value="Pheromone/general odorant binding protein domain"/>
    <property type="match status" value="1"/>
</dbReference>
<dbReference type="InterPro" id="IPR006170">
    <property type="entry name" value="PBP/GOBP"/>
</dbReference>
<protein>
    <submittedName>
        <fullName evidence="6">26.78 kDa salivary D7-related protein</fullName>
    </submittedName>
</protein>
<dbReference type="InterPro" id="IPR036728">
    <property type="entry name" value="PBP_GOBP_sf"/>
</dbReference>
<dbReference type="GO" id="GO:0090729">
    <property type="term" value="F:toxin activity"/>
    <property type="evidence" value="ECO:0007669"/>
    <property type="project" value="UniProtKB-KW"/>
</dbReference>
<dbReference type="EMBL" id="HM560863">
    <property type="protein sequence ID" value="ADJ54112.1"/>
    <property type="molecule type" value="mRNA"/>
</dbReference>
<feature type="chain" id="PRO_5003337939" evidence="5">
    <location>
        <begin position="20"/>
        <end position="252"/>
    </location>
</feature>
<dbReference type="AlphaFoldDB" id="F6K8J9"/>
<evidence type="ECO:0000313" key="6">
    <source>
        <dbReference type="EMBL" id="ADJ54112.1"/>
    </source>
</evidence>
<evidence type="ECO:0000256" key="3">
    <source>
        <dbReference type="ARBA" id="ARBA00022525"/>
    </source>
</evidence>
<dbReference type="SUPFAM" id="SSF47565">
    <property type="entry name" value="Insect pheromone/odorant-binding proteins"/>
    <property type="match status" value="1"/>
</dbReference>
<evidence type="ECO:0000256" key="5">
    <source>
        <dbReference type="SAM" id="SignalP"/>
    </source>
</evidence>
<dbReference type="GO" id="GO:0005549">
    <property type="term" value="F:odorant binding"/>
    <property type="evidence" value="ECO:0007669"/>
    <property type="project" value="InterPro"/>
</dbReference>
<keyword evidence="3" id="KW-0964">Secreted</keyword>